<dbReference type="EC" id="5.1.3.15" evidence="3"/>
<evidence type="ECO:0000256" key="2">
    <source>
        <dbReference type="ARBA" id="ARBA00005866"/>
    </source>
</evidence>
<dbReference type="GO" id="GO:0030246">
    <property type="term" value="F:carbohydrate binding"/>
    <property type="evidence" value="ECO:0007669"/>
    <property type="project" value="InterPro"/>
</dbReference>
<dbReference type="PIRSF" id="PIRSF016020">
    <property type="entry name" value="PHexose_mutarotase"/>
    <property type="match status" value="1"/>
</dbReference>
<dbReference type="Gene3D" id="2.70.98.10">
    <property type="match status" value="1"/>
</dbReference>
<dbReference type="CDD" id="cd09020">
    <property type="entry name" value="D-hex-6-P-epi_like"/>
    <property type="match status" value="1"/>
</dbReference>
<dbReference type="PANTHER" id="PTHR11122">
    <property type="entry name" value="APOSPORY-ASSOCIATED PROTEIN C-RELATED"/>
    <property type="match status" value="1"/>
</dbReference>
<evidence type="ECO:0000313" key="5">
    <source>
        <dbReference type="EMBL" id="VAW47141.1"/>
    </source>
</evidence>
<protein>
    <recommendedName>
        <fullName evidence="3">glucose-6-phosphate 1-epimerase</fullName>
        <ecNumber evidence="3">5.1.3.15</ecNumber>
    </recommendedName>
</protein>
<comment type="catalytic activity">
    <reaction evidence="1">
        <text>alpha-D-glucose 6-phosphate = beta-D-glucose 6-phosphate</text>
        <dbReference type="Rhea" id="RHEA:16249"/>
        <dbReference type="ChEBI" id="CHEBI:58225"/>
        <dbReference type="ChEBI" id="CHEBI:58247"/>
        <dbReference type="EC" id="5.1.3.15"/>
    </reaction>
</comment>
<dbReference type="GO" id="GO:0047938">
    <property type="term" value="F:glucose-6-phosphate 1-epimerase activity"/>
    <property type="evidence" value="ECO:0007669"/>
    <property type="project" value="UniProtKB-EC"/>
</dbReference>
<dbReference type="SUPFAM" id="SSF74650">
    <property type="entry name" value="Galactose mutarotase-like"/>
    <property type="match status" value="1"/>
</dbReference>
<name>A0A3B0VVR6_9ZZZZ</name>
<evidence type="ECO:0000256" key="1">
    <source>
        <dbReference type="ARBA" id="ARBA00001096"/>
    </source>
</evidence>
<proteinExistence type="inferred from homology"/>
<evidence type="ECO:0000256" key="4">
    <source>
        <dbReference type="ARBA" id="ARBA00023235"/>
    </source>
</evidence>
<keyword evidence="4" id="KW-0413">Isomerase</keyword>
<accession>A0A3B0VVR6</accession>
<sequence length="304" mass="33633">MGFSSIEGVSFETQDALSVIVIENALATAKITPYGACVLSFIPKKSGSNDKGNPAGAQDLLWVSPTAVYNAKKPVRGGIPICWPWFGRHPLNSTMPAHGFVRNLVWNLEGIQNLASEATELVFSLEHSEATLVLWPYRFHLTLTVTVAETLSLRLTTTNLSDKKMVLTEAFHSYFKVQDVRNVSVLGLENSTQIDTLNAMRRCLQTELLTLSPPIDSVWINHSSHAVIEDKGLARCIEINKHGSDSTVVWNPGVKTVKGFQDIPNEQWPEFLCVESGNVFESTVTLLPNETHNLLLQIAQKTHK</sequence>
<gene>
    <name evidence="5" type="ORF">MNBD_GAMMA04-942</name>
</gene>
<dbReference type="PANTHER" id="PTHR11122:SF13">
    <property type="entry name" value="GLUCOSE-6-PHOSPHATE 1-EPIMERASE"/>
    <property type="match status" value="1"/>
</dbReference>
<evidence type="ECO:0000256" key="3">
    <source>
        <dbReference type="ARBA" id="ARBA00012083"/>
    </source>
</evidence>
<dbReference type="InterPro" id="IPR008183">
    <property type="entry name" value="Aldose_1/G6P_1-epimerase"/>
</dbReference>
<dbReference type="InterPro" id="IPR014718">
    <property type="entry name" value="GH-type_carb-bd"/>
</dbReference>
<dbReference type="GO" id="GO:0005975">
    <property type="term" value="P:carbohydrate metabolic process"/>
    <property type="evidence" value="ECO:0007669"/>
    <property type="project" value="InterPro"/>
</dbReference>
<dbReference type="Pfam" id="PF01263">
    <property type="entry name" value="Aldose_epim"/>
    <property type="match status" value="1"/>
</dbReference>
<reference evidence="5" key="1">
    <citation type="submission" date="2018-06" db="EMBL/GenBank/DDBJ databases">
        <authorList>
            <person name="Zhirakovskaya E."/>
        </authorList>
    </citation>
    <scope>NUCLEOTIDE SEQUENCE</scope>
</reference>
<organism evidence="5">
    <name type="scientific">hydrothermal vent metagenome</name>
    <dbReference type="NCBI Taxonomy" id="652676"/>
    <lineage>
        <taxon>unclassified sequences</taxon>
        <taxon>metagenomes</taxon>
        <taxon>ecological metagenomes</taxon>
    </lineage>
</organism>
<dbReference type="AlphaFoldDB" id="A0A3B0VVR6"/>
<dbReference type="EMBL" id="UOFB01000179">
    <property type="protein sequence ID" value="VAW47141.1"/>
    <property type="molecule type" value="Genomic_DNA"/>
</dbReference>
<dbReference type="InterPro" id="IPR011013">
    <property type="entry name" value="Gal_mutarotase_sf_dom"/>
</dbReference>
<dbReference type="InterPro" id="IPR025532">
    <property type="entry name" value="G6P_1-epimerase"/>
</dbReference>
<comment type="similarity">
    <text evidence="2">Belongs to the glucose-6-phosphate 1-epimerase family.</text>
</comment>